<evidence type="ECO:0000313" key="1">
    <source>
        <dbReference type="EMBL" id="MCL1142947.1"/>
    </source>
</evidence>
<dbReference type="AlphaFoldDB" id="A0A9X1ZL40"/>
<protein>
    <submittedName>
        <fullName evidence="1">Uncharacterized protein</fullName>
    </submittedName>
</protein>
<proteinExistence type="predicted"/>
<dbReference type="Proteomes" id="UP001139333">
    <property type="component" value="Unassembled WGS sequence"/>
</dbReference>
<name>A0A9X1ZL40_9GAMM</name>
<organism evidence="1 2">
    <name type="scientific">Shewanella gaetbuli</name>
    <dbReference type="NCBI Taxonomy" id="220752"/>
    <lineage>
        <taxon>Bacteria</taxon>
        <taxon>Pseudomonadati</taxon>
        <taxon>Pseudomonadota</taxon>
        <taxon>Gammaproteobacteria</taxon>
        <taxon>Alteromonadales</taxon>
        <taxon>Shewanellaceae</taxon>
        <taxon>Shewanella</taxon>
    </lineage>
</organism>
<comment type="caution">
    <text evidence="1">The sequence shown here is derived from an EMBL/GenBank/DDBJ whole genome shotgun (WGS) entry which is preliminary data.</text>
</comment>
<dbReference type="RefSeq" id="WP_248995633.1">
    <property type="nucleotide sequence ID" value="NZ_JAKIKP010000006.1"/>
</dbReference>
<sequence length="129" mass="14700">MEHINPLNNISAAQFNMEQFNEVVKALRLAHKNLAEFGKDLPEVRVRYAENKEELQAALDISDIAAMQKLTQERKRLEAKLNEKPTERIVAFDAAIRNFHSFVNGGYLLENMDEDTDNVVELANDKEAA</sequence>
<dbReference type="EMBL" id="JAKIKP010000006">
    <property type="protein sequence ID" value="MCL1142947.1"/>
    <property type="molecule type" value="Genomic_DNA"/>
</dbReference>
<evidence type="ECO:0000313" key="2">
    <source>
        <dbReference type="Proteomes" id="UP001139333"/>
    </source>
</evidence>
<accession>A0A9X1ZL40</accession>
<keyword evidence="2" id="KW-1185">Reference proteome</keyword>
<reference evidence="1" key="1">
    <citation type="submission" date="2022-01" db="EMBL/GenBank/DDBJ databases">
        <title>Whole genome-based taxonomy of the Shewanellaceae.</title>
        <authorList>
            <person name="Martin-Rodriguez A.J."/>
        </authorList>
    </citation>
    <scope>NUCLEOTIDE SEQUENCE</scope>
    <source>
        <strain evidence="1">DSM 16422</strain>
    </source>
</reference>
<gene>
    <name evidence="1" type="ORF">L2672_09605</name>
</gene>